<feature type="transmembrane region" description="Helical" evidence="6">
    <location>
        <begin position="59"/>
        <end position="80"/>
    </location>
</feature>
<keyword evidence="3 6" id="KW-0812">Transmembrane</keyword>
<comment type="subcellular location">
    <subcellularLocation>
        <location evidence="1">Cell membrane</location>
        <topology evidence="1">Multi-pass membrane protein</topology>
    </subcellularLocation>
</comment>
<dbReference type="GO" id="GO:0022857">
    <property type="term" value="F:transmembrane transporter activity"/>
    <property type="evidence" value="ECO:0007669"/>
    <property type="project" value="InterPro"/>
</dbReference>
<dbReference type="Pfam" id="PF07690">
    <property type="entry name" value="MFS_1"/>
    <property type="match status" value="1"/>
</dbReference>
<feature type="transmembrane region" description="Helical" evidence="6">
    <location>
        <begin position="287"/>
        <end position="305"/>
    </location>
</feature>
<keyword evidence="5 6" id="KW-0472">Membrane</keyword>
<evidence type="ECO:0000256" key="5">
    <source>
        <dbReference type="ARBA" id="ARBA00023136"/>
    </source>
</evidence>
<feature type="transmembrane region" description="Helical" evidence="6">
    <location>
        <begin position="311"/>
        <end position="329"/>
    </location>
</feature>
<dbReference type="GO" id="GO:0005886">
    <property type="term" value="C:plasma membrane"/>
    <property type="evidence" value="ECO:0007669"/>
    <property type="project" value="UniProtKB-SubCell"/>
</dbReference>
<evidence type="ECO:0000313" key="9">
    <source>
        <dbReference type="Proteomes" id="UP000632766"/>
    </source>
</evidence>
<evidence type="ECO:0000256" key="2">
    <source>
        <dbReference type="ARBA" id="ARBA00022475"/>
    </source>
</evidence>
<dbReference type="InterPro" id="IPR005829">
    <property type="entry name" value="Sugar_transporter_CS"/>
</dbReference>
<feature type="transmembrane region" description="Helical" evidence="6">
    <location>
        <begin position="254"/>
        <end position="275"/>
    </location>
</feature>
<dbReference type="InterPro" id="IPR020846">
    <property type="entry name" value="MFS_dom"/>
</dbReference>
<feature type="transmembrane region" description="Helical" evidence="6">
    <location>
        <begin position="220"/>
        <end position="242"/>
    </location>
</feature>
<feature type="transmembrane region" description="Helical" evidence="6">
    <location>
        <begin position="146"/>
        <end position="170"/>
    </location>
</feature>
<evidence type="ECO:0000256" key="3">
    <source>
        <dbReference type="ARBA" id="ARBA00022692"/>
    </source>
</evidence>
<dbReference type="Gene3D" id="1.20.1250.20">
    <property type="entry name" value="MFS general substrate transporter like domains"/>
    <property type="match status" value="1"/>
</dbReference>
<feature type="transmembrane region" description="Helical" evidence="6">
    <location>
        <begin position="87"/>
        <end position="106"/>
    </location>
</feature>
<sequence>MDSIEHISQGKNRNPVYLDKNLLIIFCITLIGILGVSSVTPTFPKLAQELNVPPQDVGLLVTVFTFPTILLTPILGVLADRLGRKKILVPSLILFGIAGVACGFVRDFNLLLILRFIEGMGAASLNSLNVTLIGDLYSGKERTAAMGYNASVGSVGTTTYPTIGGAIAVMGWNYPFMLPILAIPIGLLVLFSLKNPEPKSQQNFIEYLKNAWGSVRNKQFFGIFFSTVATFMLLYGAFITYLPIVMKNSFNASAFTIGIMISSMSATITVTSLQLGRLTRKFSSKTLIRASFVIFAIALAIIPFIHSIWLLLISTTIFGLGLGIGFPSIQTLLAEMAPKEYLAAIMSINGTFLGFGQTLGPLLMGIAFGIWGINSVFFVAACFSLATLLVFRRCTCM</sequence>
<evidence type="ECO:0000256" key="6">
    <source>
        <dbReference type="SAM" id="Phobius"/>
    </source>
</evidence>
<feature type="transmembrane region" description="Helical" evidence="6">
    <location>
        <begin position="21"/>
        <end position="39"/>
    </location>
</feature>
<keyword evidence="4 6" id="KW-1133">Transmembrane helix</keyword>
<dbReference type="RefSeq" id="WP_198124468.1">
    <property type="nucleotide sequence ID" value="NZ_JAECZC010000014.1"/>
</dbReference>
<dbReference type="SUPFAM" id="SSF103473">
    <property type="entry name" value="MFS general substrate transporter"/>
    <property type="match status" value="1"/>
</dbReference>
<feature type="transmembrane region" description="Helical" evidence="6">
    <location>
        <begin position="366"/>
        <end position="391"/>
    </location>
</feature>
<feature type="transmembrane region" description="Helical" evidence="6">
    <location>
        <begin position="176"/>
        <end position="193"/>
    </location>
</feature>
<dbReference type="AlphaFoldDB" id="A0A8J7L7Q5"/>
<feature type="transmembrane region" description="Helical" evidence="6">
    <location>
        <begin position="341"/>
        <end position="360"/>
    </location>
</feature>
<feature type="domain" description="Major facilitator superfamily (MFS) profile" evidence="7">
    <location>
        <begin position="21"/>
        <end position="397"/>
    </location>
</feature>
<dbReference type="InterPro" id="IPR036259">
    <property type="entry name" value="MFS_trans_sf"/>
</dbReference>
<evidence type="ECO:0000256" key="4">
    <source>
        <dbReference type="ARBA" id="ARBA00022989"/>
    </source>
</evidence>
<evidence type="ECO:0000259" key="7">
    <source>
        <dbReference type="PROSITE" id="PS50850"/>
    </source>
</evidence>
<evidence type="ECO:0000313" key="8">
    <source>
        <dbReference type="EMBL" id="MBH8562553.1"/>
    </source>
</evidence>
<accession>A0A8J7L7Q5</accession>
<name>A0A8J7L7Q5_9NOST</name>
<feature type="transmembrane region" description="Helical" evidence="6">
    <location>
        <begin position="112"/>
        <end position="134"/>
    </location>
</feature>
<proteinExistence type="predicted"/>
<organism evidence="8 9">
    <name type="scientific">Amazonocrinis nigriterrae CENA67</name>
    <dbReference type="NCBI Taxonomy" id="2794033"/>
    <lineage>
        <taxon>Bacteria</taxon>
        <taxon>Bacillati</taxon>
        <taxon>Cyanobacteriota</taxon>
        <taxon>Cyanophyceae</taxon>
        <taxon>Nostocales</taxon>
        <taxon>Nostocaceae</taxon>
        <taxon>Amazonocrinis</taxon>
        <taxon>Amazonocrinis nigriterrae</taxon>
    </lineage>
</organism>
<reference evidence="8 9" key="1">
    <citation type="journal article" date="2021" name="Int. J. Syst. Evol. Microbiol.">
        <title>Amazonocrinis nigriterrae gen. nov., sp. nov., Atlanticothrix silvestris gen. nov., sp. nov. and Dendronalium phyllosphericum gen. nov., sp. nov., nostocacean cyanobacteria from Brazilian environments.</title>
        <authorList>
            <person name="Alvarenga D.O."/>
            <person name="Andreote A.P.D."/>
            <person name="Branco L.H.Z."/>
            <person name="Delbaje E."/>
            <person name="Cruz R.B."/>
            <person name="Varani A.M."/>
            <person name="Fiore M.F."/>
        </authorList>
    </citation>
    <scope>NUCLEOTIDE SEQUENCE [LARGE SCALE GENOMIC DNA]</scope>
    <source>
        <strain evidence="8 9">CENA67</strain>
    </source>
</reference>
<dbReference type="PROSITE" id="PS50850">
    <property type="entry name" value="MFS"/>
    <property type="match status" value="1"/>
</dbReference>
<dbReference type="EMBL" id="JAECZC010000014">
    <property type="protein sequence ID" value="MBH8562553.1"/>
    <property type="molecule type" value="Genomic_DNA"/>
</dbReference>
<dbReference type="CDD" id="cd17474">
    <property type="entry name" value="MFS_YfmO_like"/>
    <property type="match status" value="1"/>
</dbReference>
<evidence type="ECO:0000256" key="1">
    <source>
        <dbReference type="ARBA" id="ARBA00004651"/>
    </source>
</evidence>
<gene>
    <name evidence="8" type="ORF">I8748_10250</name>
</gene>
<dbReference type="InterPro" id="IPR011701">
    <property type="entry name" value="MFS"/>
</dbReference>
<dbReference type="Proteomes" id="UP000632766">
    <property type="component" value="Unassembled WGS sequence"/>
</dbReference>
<dbReference type="PANTHER" id="PTHR43124:SF3">
    <property type="entry name" value="CHLORAMPHENICOL EFFLUX PUMP RV0191"/>
    <property type="match status" value="1"/>
</dbReference>
<dbReference type="InterPro" id="IPR050189">
    <property type="entry name" value="MFS_Efflux_Transporters"/>
</dbReference>
<dbReference type="PROSITE" id="PS00216">
    <property type="entry name" value="SUGAR_TRANSPORT_1"/>
    <property type="match status" value="1"/>
</dbReference>
<keyword evidence="9" id="KW-1185">Reference proteome</keyword>
<keyword evidence="2" id="KW-1003">Cell membrane</keyword>
<dbReference type="PANTHER" id="PTHR43124">
    <property type="entry name" value="PURINE EFFLUX PUMP PBUE"/>
    <property type="match status" value="1"/>
</dbReference>
<comment type="caution">
    <text evidence="8">The sequence shown here is derived from an EMBL/GenBank/DDBJ whole genome shotgun (WGS) entry which is preliminary data.</text>
</comment>
<protein>
    <submittedName>
        <fullName evidence="8">MFS transporter</fullName>
    </submittedName>
</protein>